<gene>
    <name evidence="4" type="ORF">D3Z33_10020</name>
</gene>
<dbReference type="PANTHER" id="PTHR43278:SF4">
    <property type="entry name" value="NAD(P)H-DEPENDENT FMN-CONTAINING OXIDOREDUCTASE YWQN-RELATED"/>
    <property type="match status" value="1"/>
</dbReference>
<dbReference type="Proteomes" id="UP000467132">
    <property type="component" value="Unassembled WGS sequence"/>
</dbReference>
<dbReference type="AlphaFoldDB" id="A0A845R115"/>
<dbReference type="RefSeq" id="WP_160197650.1">
    <property type="nucleotide sequence ID" value="NZ_QXXA01000010.1"/>
</dbReference>
<evidence type="ECO:0000256" key="1">
    <source>
        <dbReference type="ARBA" id="ARBA00022630"/>
    </source>
</evidence>
<dbReference type="InterPro" id="IPR051796">
    <property type="entry name" value="ISF_SsuE-like"/>
</dbReference>
<dbReference type="OrthoDB" id="9805976at2"/>
<dbReference type="EMBL" id="QXXA01000010">
    <property type="protein sequence ID" value="NBI07188.1"/>
    <property type="molecule type" value="Genomic_DNA"/>
</dbReference>
<protein>
    <submittedName>
        <fullName evidence="4">Flavodoxin family protein</fullName>
    </submittedName>
</protein>
<name>A0A845R115_9CLOT</name>
<sequence>MKIVSISGSPRKNGNTANILNTIQKCISKTHEMDILYLTDYNINGCLGCSQCQRIFDKIGCVQKDDTIMLLNHLIKADIILYGTPLYGHSYSGQLKVFMDRHVALFKFVCGENKSVDKMKVLSFLENKPVGLIVSCQGPQNNNTELIKTQFEKFCESSLATCLGKYVFPFCDAHSNNTEYAKETLTTIIEDIEKNFQKNN</sequence>
<proteinExistence type="predicted"/>
<evidence type="ECO:0000313" key="5">
    <source>
        <dbReference type="Proteomes" id="UP000467132"/>
    </source>
</evidence>
<keyword evidence="2" id="KW-0288">FMN</keyword>
<dbReference type="GO" id="GO:0016491">
    <property type="term" value="F:oxidoreductase activity"/>
    <property type="evidence" value="ECO:0007669"/>
    <property type="project" value="InterPro"/>
</dbReference>
<dbReference type="Pfam" id="PF03358">
    <property type="entry name" value="FMN_red"/>
    <property type="match status" value="1"/>
</dbReference>
<evidence type="ECO:0000313" key="4">
    <source>
        <dbReference type="EMBL" id="NBI07188.1"/>
    </source>
</evidence>
<comment type="caution">
    <text evidence="4">The sequence shown here is derived from an EMBL/GenBank/DDBJ whole genome shotgun (WGS) entry which is preliminary data.</text>
</comment>
<dbReference type="InterPro" id="IPR029039">
    <property type="entry name" value="Flavoprotein-like_sf"/>
</dbReference>
<dbReference type="SUPFAM" id="SSF52218">
    <property type="entry name" value="Flavoproteins"/>
    <property type="match status" value="1"/>
</dbReference>
<organism evidence="4 5">
    <name type="scientific">Senegalia massiliensis</name>
    <dbReference type="NCBI Taxonomy" id="1720316"/>
    <lineage>
        <taxon>Bacteria</taxon>
        <taxon>Bacillati</taxon>
        <taxon>Bacillota</taxon>
        <taxon>Clostridia</taxon>
        <taxon>Eubacteriales</taxon>
        <taxon>Clostridiaceae</taxon>
        <taxon>Senegalia</taxon>
    </lineage>
</organism>
<accession>A0A845R115</accession>
<dbReference type="PANTHER" id="PTHR43278">
    <property type="entry name" value="NAD(P)H-DEPENDENT FMN-CONTAINING OXIDOREDUCTASE YWQN-RELATED"/>
    <property type="match status" value="1"/>
</dbReference>
<evidence type="ECO:0000259" key="3">
    <source>
        <dbReference type="Pfam" id="PF03358"/>
    </source>
</evidence>
<dbReference type="InterPro" id="IPR005025">
    <property type="entry name" value="FMN_Rdtase-like_dom"/>
</dbReference>
<keyword evidence="5" id="KW-1185">Reference proteome</keyword>
<dbReference type="Gene3D" id="3.40.50.360">
    <property type="match status" value="1"/>
</dbReference>
<evidence type="ECO:0000256" key="2">
    <source>
        <dbReference type="ARBA" id="ARBA00022643"/>
    </source>
</evidence>
<feature type="domain" description="NADPH-dependent FMN reductase-like" evidence="3">
    <location>
        <begin position="1"/>
        <end position="135"/>
    </location>
</feature>
<keyword evidence="1" id="KW-0285">Flavoprotein</keyword>
<reference evidence="4 5" key="1">
    <citation type="submission" date="2018-08" db="EMBL/GenBank/DDBJ databases">
        <title>Murine metabolic-syndrome-specific gut microbial biobank.</title>
        <authorList>
            <person name="Liu C."/>
        </authorList>
    </citation>
    <scope>NUCLEOTIDE SEQUENCE [LARGE SCALE GENOMIC DNA]</scope>
    <source>
        <strain evidence="4 5">583</strain>
    </source>
</reference>